<protein>
    <submittedName>
        <fullName evidence="1">Uncharacterized protein</fullName>
    </submittedName>
</protein>
<proteinExistence type="predicted"/>
<comment type="caution">
    <text evidence="1">The sequence shown here is derived from an EMBL/GenBank/DDBJ whole genome shotgun (WGS) entry which is preliminary data.</text>
</comment>
<dbReference type="AlphaFoldDB" id="X1ELL5"/>
<name>X1ELL5_9ZZZZ</name>
<feature type="non-terminal residue" evidence="1">
    <location>
        <position position="1"/>
    </location>
</feature>
<evidence type="ECO:0000313" key="1">
    <source>
        <dbReference type="EMBL" id="GAH09543.1"/>
    </source>
</evidence>
<organism evidence="1">
    <name type="scientific">marine sediment metagenome</name>
    <dbReference type="NCBI Taxonomy" id="412755"/>
    <lineage>
        <taxon>unclassified sequences</taxon>
        <taxon>metagenomes</taxon>
        <taxon>ecological metagenomes</taxon>
    </lineage>
</organism>
<accession>X1ELL5</accession>
<dbReference type="EMBL" id="BART01032304">
    <property type="protein sequence ID" value="GAH09543.1"/>
    <property type="molecule type" value="Genomic_DNA"/>
</dbReference>
<reference evidence="1" key="1">
    <citation type="journal article" date="2014" name="Front. Microbiol.">
        <title>High frequency of phylogenetically diverse reductive dehalogenase-homologous genes in deep subseafloor sedimentary metagenomes.</title>
        <authorList>
            <person name="Kawai M."/>
            <person name="Futagami T."/>
            <person name="Toyoda A."/>
            <person name="Takaki Y."/>
            <person name="Nishi S."/>
            <person name="Hori S."/>
            <person name="Arai W."/>
            <person name="Tsubouchi T."/>
            <person name="Morono Y."/>
            <person name="Uchiyama I."/>
            <person name="Ito T."/>
            <person name="Fujiyama A."/>
            <person name="Inagaki F."/>
            <person name="Takami H."/>
        </authorList>
    </citation>
    <scope>NUCLEOTIDE SEQUENCE</scope>
    <source>
        <strain evidence="1">Expedition CK06-06</strain>
    </source>
</reference>
<sequence>AIAAATAIDGSTGGNFDYYALNFQGTDSTKASVDPSQSDFHAGMGDPSGTFTLAMVREGVFFTKVRR</sequence>
<gene>
    <name evidence="1" type="ORF">S01H4_55875</name>
</gene>